<dbReference type="AlphaFoldDB" id="A0A0F9AD49"/>
<organism evidence="2">
    <name type="scientific">marine sediment metagenome</name>
    <dbReference type="NCBI Taxonomy" id="412755"/>
    <lineage>
        <taxon>unclassified sequences</taxon>
        <taxon>metagenomes</taxon>
        <taxon>ecological metagenomes</taxon>
    </lineage>
</organism>
<dbReference type="EMBL" id="LAZR01058317">
    <property type="protein sequence ID" value="KKK70146.1"/>
    <property type="molecule type" value="Genomic_DNA"/>
</dbReference>
<reference evidence="2" key="1">
    <citation type="journal article" date="2015" name="Nature">
        <title>Complex archaea that bridge the gap between prokaryotes and eukaryotes.</title>
        <authorList>
            <person name="Spang A."/>
            <person name="Saw J.H."/>
            <person name="Jorgensen S.L."/>
            <person name="Zaremba-Niedzwiedzka K."/>
            <person name="Martijn J."/>
            <person name="Lind A.E."/>
            <person name="van Eijk R."/>
            <person name="Schleper C."/>
            <person name="Guy L."/>
            <person name="Ettema T.J."/>
        </authorList>
    </citation>
    <scope>NUCLEOTIDE SEQUENCE</scope>
</reference>
<comment type="caution">
    <text evidence="2">The sequence shown here is derived from an EMBL/GenBank/DDBJ whole genome shotgun (WGS) entry which is preliminary data.</text>
</comment>
<accession>A0A0F9AD49</accession>
<proteinExistence type="predicted"/>
<sequence length="81" mass="9032">IPSYRRPTRSVKIGPVMSPRKRNHNKERTMSFLNSGGDWVNATLLVDLDGNPINLPMMAATQEAILGILVEINQKLENMGD</sequence>
<feature type="non-terminal residue" evidence="2">
    <location>
        <position position="1"/>
    </location>
</feature>
<evidence type="ECO:0000313" key="2">
    <source>
        <dbReference type="EMBL" id="KKK70146.1"/>
    </source>
</evidence>
<protein>
    <submittedName>
        <fullName evidence="2">Uncharacterized protein</fullName>
    </submittedName>
</protein>
<gene>
    <name evidence="2" type="ORF">LCGC14_2926900</name>
</gene>
<evidence type="ECO:0000256" key="1">
    <source>
        <dbReference type="SAM" id="MobiDB-lite"/>
    </source>
</evidence>
<feature type="region of interest" description="Disordered" evidence="1">
    <location>
        <begin position="1"/>
        <end position="26"/>
    </location>
</feature>
<name>A0A0F9AD49_9ZZZZ</name>